<dbReference type="SUPFAM" id="SSF140959">
    <property type="entry name" value="Indolic compounds 2,3-dioxygenase-like"/>
    <property type="match status" value="1"/>
</dbReference>
<keyword evidence="6" id="KW-1185">Reference proteome</keyword>
<name>A0A9P5Q3H4_9AGAR</name>
<evidence type="ECO:0000256" key="3">
    <source>
        <dbReference type="ARBA" id="ARBA00023004"/>
    </source>
</evidence>
<dbReference type="Pfam" id="PF01231">
    <property type="entry name" value="IDO"/>
    <property type="match status" value="1"/>
</dbReference>
<evidence type="ECO:0000313" key="6">
    <source>
        <dbReference type="Proteomes" id="UP000772434"/>
    </source>
</evidence>
<dbReference type="GO" id="GO:0034354">
    <property type="term" value="P:'de novo' NAD+ biosynthetic process from L-tryptophan"/>
    <property type="evidence" value="ECO:0007669"/>
    <property type="project" value="TreeGrafter"/>
</dbReference>
<dbReference type="InterPro" id="IPR037217">
    <property type="entry name" value="Trp/Indoleamine_2_3_dOase-like"/>
</dbReference>
<dbReference type="GO" id="GO:0005737">
    <property type="term" value="C:cytoplasm"/>
    <property type="evidence" value="ECO:0007669"/>
    <property type="project" value="TreeGrafter"/>
</dbReference>
<evidence type="ECO:0000256" key="2">
    <source>
        <dbReference type="ARBA" id="ARBA00022723"/>
    </source>
</evidence>
<comment type="similarity">
    <text evidence="1">Belongs to the indoleamine 2,3-dioxygenase family.</text>
</comment>
<dbReference type="GO" id="GO:0046872">
    <property type="term" value="F:metal ion binding"/>
    <property type="evidence" value="ECO:0007669"/>
    <property type="project" value="UniProtKB-KW"/>
</dbReference>
<feature type="non-terminal residue" evidence="5">
    <location>
        <position position="425"/>
    </location>
</feature>
<keyword evidence="3 4" id="KW-0408">Iron</keyword>
<reference evidence="5" key="1">
    <citation type="submission" date="2020-11" db="EMBL/GenBank/DDBJ databases">
        <authorList>
            <consortium name="DOE Joint Genome Institute"/>
            <person name="Ahrendt S."/>
            <person name="Riley R."/>
            <person name="Andreopoulos W."/>
            <person name="Labutti K."/>
            <person name="Pangilinan J."/>
            <person name="Ruiz-Duenas F.J."/>
            <person name="Barrasa J.M."/>
            <person name="Sanchez-Garcia M."/>
            <person name="Camarero S."/>
            <person name="Miyauchi S."/>
            <person name="Serrano A."/>
            <person name="Linde D."/>
            <person name="Babiker R."/>
            <person name="Drula E."/>
            <person name="Ayuso-Fernandez I."/>
            <person name="Pacheco R."/>
            <person name="Padilla G."/>
            <person name="Ferreira P."/>
            <person name="Barriuso J."/>
            <person name="Kellner H."/>
            <person name="Castanera R."/>
            <person name="Alfaro M."/>
            <person name="Ramirez L."/>
            <person name="Pisabarro A.G."/>
            <person name="Kuo A."/>
            <person name="Tritt A."/>
            <person name="Lipzen A."/>
            <person name="He G."/>
            <person name="Yan M."/>
            <person name="Ng V."/>
            <person name="Cullen D."/>
            <person name="Martin F."/>
            <person name="Rosso M.-N."/>
            <person name="Henrissat B."/>
            <person name="Hibbett D."/>
            <person name="Martinez A.T."/>
            <person name="Grigoriev I.V."/>
        </authorList>
    </citation>
    <scope>NUCLEOTIDE SEQUENCE</scope>
    <source>
        <strain evidence="5">AH 40177</strain>
    </source>
</reference>
<accession>A0A9P5Q3H4</accession>
<dbReference type="GO" id="GO:0019441">
    <property type="term" value="P:L-tryptophan catabolic process to kynurenine"/>
    <property type="evidence" value="ECO:0007669"/>
    <property type="project" value="InterPro"/>
</dbReference>
<evidence type="ECO:0000313" key="5">
    <source>
        <dbReference type="EMBL" id="KAF9073942.1"/>
    </source>
</evidence>
<comment type="caution">
    <text evidence="5">The sequence shown here is derived from an EMBL/GenBank/DDBJ whole genome shotgun (WGS) entry which is preliminary data.</text>
</comment>
<dbReference type="GO" id="GO:0033754">
    <property type="term" value="F:indoleamine 2,3-dioxygenase activity"/>
    <property type="evidence" value="ECO:0007669"/>
    <property type="project" value="TreeGrafter"/>
</dbReference>
<evidence type="ECO:0000256" key="1">
    <source>
        <dbReference type="ARBA" id="ARBA00007119"/>
    </source>
</evidence>
<organism evidence="5 6">
    <name type="scientific">Rhodocollybia butyracea</name>
    <dbReference type="NCBI Taxonomy" id="206335"/>
    <lineage>
        <taxon>Eukaryota</taxon>
        <taxon>Fungi</taxon>
        <taxon>Dikarya</taxon>
        <taxon>Basidiomycota</taxon>
        <taxon>Agaricomycotina</taxon>
        <taxon>Agaricomycetes</taxon>
        <taxon>Agaricomycetidae</taxon>
        <taxon>Agaricales</taxon>
        <taxon>Marasmiineae</taxon>
        <taxon>Omphalotaceae</taxon>
        <taxon>Rhodocollybia</taxon>
    </lineage>
</organism>
<dbReference type="PANTHER" id="PTHR28657:SF5">
    <property type="entry name" value="INDOLEAMINE 2,3-DIOXYGENASE"/>
    <property type="match status" value="1"/>
</dbReference>
<feature type="non-terminal residue" evidence="5">
    <location>
        <position position="1"/>
    </location>
</feature>
<dbReference type="Proteomes" id="UP000772434">
    <property type="component" value="Unassembled WGS sequence"/>
</dbReference>
<keyword evidence="2 4" id="KW-0479">Metal-binding</keyword>
<dbReference type="InterPro" id="IPR000898">
    <property type="entry name" value="Indolamine_dOase"/>
</dbReference>
<protein>
    <submittedName>
        <fullName evidence="5">Indoleamine 2,3-dioxygenase</fullName>
    </submittedName>
</protein>
<dbReference type="EMBL" id="JADNRY010000015">
    <property type="protein sequence ID" value="KAF9073942.1"/>
    <property type="molecule type" value="Genomic_DNA"/>
</dbReference>
<gene>
    <name evidence="5" type="ORF">BDP27DRAFT_1195955</name>
</gene>
<dbReference type="OrthoDB" id="540174at2759"/>
<dbReference type="GO" id="GO:0020037">
    <property type="term" value="F:heme binding"/>
    <property type="evidence" value="ECO:0007669"/>
    <property type="project" value="InterPro"/>
</dbReference>
<proteinExistence type="inferred from homology"/>
<sequence length="425" mass="47696">SQTDFDIDPVTGFLPSEPLPRLSGQYKIWEDALAEAPEILRLGEDLSEEALALKTAGESWRVRMRLTPVLDIQPLTDQRLLQRAHVVLTWLVQYYVHSLPPALPPAPKIVPKSIAVPLVEVSRILRIAPVITFADTVTWNWELIYPDKPVTIDNMAIVHSFSGREDEQHFYQVQATIELHGAHLLRMIEGYNQIPILDDCVSITRLARQMIEEMSNLIQSIRDGCNPYVFYWYMRPWYNGSGAKGPSDSGWIYEGVDSAVPELQYLSGPSGGQSAVIHVLDLFLGISHDKPEKDQDLKSRAKNGKAHQPQGFMERMRMYMLGKHREYLQHLEKSPCFVRDVARRTPVLQGPYNNAIAALKKLRGLHMRIAISYVVDMAKTTPPPAVNRLVPGIEEQGIEQVRGTGGNEVAILLKAGINATAEVAL</sequence>
<dbReference type="AlphaFoldDB" id="A0A9P5Q3H4"/>
<evidence type="ECO:0000256" key="4">
    <source>
        <dbReference type="PIRSR" id="PIRSR600898-1"/>
    </source>
</evidence>
<feature type="binding site" description="proximal binding residue" evidence="4">
    <location>
        <position position="366"/>
    </location>
    <ligand>
        <name>heme b</name>
        <dbReference type="ChEBI" id="CHEBI:60344"/>
    </ligand>
    <ligandPart>
        <name>Fe</name>
        <dbReference type="ChEBI" id="CHEBI:18248"/>
    </ligandPart>
</feature>
<dbReference type="Gene3D" id="1.20.58.480">
    <property type="match status" value="1"/>
</dbReference>
<keyword evidence="4" id="KW-0349">Heme</keyword>
<dbReference type="PANTHER" id="PTHR28657">
    <property type="entry name" value="INDOLEAMINE 2,3-DIOXYGENASE"/>
    <property type="match status" value="1"/>
</dbReference>